<proteinExistence type="predicted"/>
<reference evidence="2" key="1">
    <citation type="journal article" date="2022" name="bioRxiv">
        <title>Sequencing and chromosome-scale assembly of the giantPleurodeles waltlgenome.</title>
        <authorList>
            <person name="Brown T."/>
            <person name="Elewa A."/>
            <person name="Iarovenko S."/>
            <person name="Subramanian E."/>
            <person name="Araus A.J."/>
            <person name="Petzold A."/>
            <person name="Susuki M."/>
            <person name="Suzuki K.-i.T."/>
            <person name="Hayashi T."/>
            <person name="Toyoda A."/>
            <person name="Oliveira C."/>
            <person name="Osipova E."/>
            <person name="Leigh N.D."/>
            <person name="Simon A."/>
            <person name="Yun M.H."/>
        </authorList>
    </citation>
    <scope>NUCLEOTIDE SEQUENCE</scope>
    <source>
        <strain evidence="2">20211129_DDA</strain>
        <tissue evidence="2">Liver</tissue>
    </source>
</reference>
<gene>
    <name evidence="2" type="ORF">NDU88_002467</name>
</gene>
<evidence type="ECO:0000313" key="3">
    <source>
        <dbReference type="Proteomes" id="UP001066276"/>
    </source>
</evidence>
<evidence type="ECO:0000313" key="2">
    <source>
        <dbReference type="EMBL" id="KAJ1193162.1"/>
    </source>
</evidence>
<comment type="caution">
    <text evidence="2">The sequence shown here is derived from an EMBL/GenBank/DDBJ whole genome shotgun (WGS) entry which is preliminary data.</text>
</comment>
<feature type="region of interest" description="Disordered" evidence="1">
    <location>
        <begin position="23"/>
        <end position="42"/>
    </location>
</feature>
<dbReference type="AlphaFoldDB" id="A0AAV7UVQ8"/>
<protein>
    <submittedName>
        <fullName evidence="2">Uncharacterized protein</fullName>
    </submittedName>
</protein>
<name>A0AAV7UVQ8_PLEWA</name>
<dbReference type="Proteomes" id="UP001066276">
    <property type="component" value="Chromosome 2_2"/>
</dbReference>
<organism evidence="2 3">
    <name type="scientific">Pleurodeles waltl</name>
    <name type="common">Iberian ribbed newt</name>
    <dbReference type="NCBI Taxonomy" id="8319"/>
    <lineage>
        <taxon>Eukaryota</taxon>
        <taxon>Metazoa</taxon>
        <taxon>Chordata</taxon>
        <taxon>Craniata</taxon>
        <taxon>Vertebrata</taxon>
        <taxon>Euteleostomi</taxon>
        <taxon>Amphibia</taxon>
        <taxon>Batrachia</taxon>
        <taxon>Caudata</taxon>
        <taxon>Salamandroidea</taxon>
        <taxon>Salamandridae</taxon>
        <taxon>Pleurodelinae</taxon>
        <taxon>Pleurodeles</taxon>
    </lineage>
</organism>
<feature type="region of interest" description="Disordered" evidence="1">
    <location>
        <begin position="58"/>
        <end position="77"/>
    </location>
</feature>
<evidence type="ECO:0000256" key="1">
    <source>
        <dbReference type="SAM" id="MobiDB-lite"/>
    </source>
</evidence>
<dbReference type="EMBL" id="JANPWB010000004">
    <property type="protein sequence ID" value="KAJ1193162.1"/>
    <property type="molecule type" value="Genomic_DNA"/>
</dbReference>
<feature type="compositionally biased region" description="Basic and acidic residues" evidence="1">
    <location>
        <begin position="64"/>
        <end position="77"/>
    </location>
</feature>
<keyword evidence="3" id="KW-1185">Reference proteome</keyword>
<accession>A0AAV7UVQ8</accession>
<sequence length="152" mass="16332">MSCSSAVCLRQQDSLWSNTSAGLAVGGAGTGPRTPAHGDRQNERRVAQTHTLLCRGDECPPVSSREKQPGHPEECAKHARCGGPRDLLRPAGLVPALGPEGTGAVKQEKEKVLLRWSRRRRVQRVGTTSSPNVKGAGWYNFTACHPRLCGAQ</sequence>